<gene>
    <name evidence="1" type="ORF">H8M03_00530</name>
</gene>
<reference evidence="1 2" key="1">
    <citation type="submission" date="2020-08" db="EMBL/GenBank/DDBJ databases">
        <title>Sphingomonas sp. sand1-3 16S ribosomal RNA gene Genome sequencing and assembly.</title>
        <authorList>
            <person name="Kang M."/>
        </authorList>
    </citation>
    <scope>NUCLEOTIDE SEQUENCE [LARGE SCALE GENOMIC DNA]</scope>
    <source>
        <strain evidence="2">sand1-3</strain>
    </source>
</reference>
<evidence type="ECO:0000313" key="1">
    <source>
        <dbReference type="EMBL" id="QNM82894.1"/>
    </source>
</evidence>
<evidence type="ECO:0000313" key="2">
    <source>
        <dbReference type="Proteomes" id="UP000515861"/>
    </source>
</evidence>
<keyword evidence="2" id="KW-1185">Reference proteome</keyword>
<keyword evidence="1" id="KW-0378">Hydrolase</keyword>
<sequence>MTEPSYDACIVDAELRARAAYAAPDRHYHDERHLEDCLRELDWVHGLGGGETRLLKWAILWHDAVYEPGRADNEDKSAELAMMELERCGIAAADAAEVARLIRLTADHRAEDGDRLGQLLVSIDLAILGADPSRYADYVAAVRKEYAAVDDDGWKNGRTRVLRQLLDADAIYPHPEFRSRLERQARANIQAELAALEA</sequence>
<accession>A0A7G9L2P5</accession>
<name>A0A7G9L2P5_9SPHN</name>
<dbReference type="PANTHER" id="PTHR21174">
    <property type="match status" value="1"/>
</dbReference>
<dbReference type="PANTHER" id="PTHR21174:SF0">
    <property type="entry name" value="HD PHOSPHOHYDROLASE FAMILY PROTEIN-RELATED"/>
    <property type="match status" value="1"/>
</dbReference>
<dbReference type="SUPFAM" id="SSF109604">
    <property type="entry name" value="HD-domain/PDEase-like"/>
    <property type="match status" value="1"/>
</dbReference>
<dbReference type="AlphaFoldDB" id="A0A7G9L2P5"/>
<proteinExistence type="predicted"/>
<dbReference type="Proteomes" id="UP000515861">
    <property type="component" value="Chromosome"/>
</dbReference>
<dbReference type="PIRSF" id="PIRSF035170">
    <property type="entry name" value="HD_phosphohydro"/>
    <property type="match status" value="1"/>
</dbReference>
<dbReference type="EMBL" id="CP060697">
    <property type="protein sequence ID" value="QNM82894.1"/>
    <property type="molecule type" value="Genomic_DNA"/>
</dbReference>
<dbReference type="GO" id="GO:0016787">
    <property type="term" value="F:hydrolase activity"/>
    <property type="evidence" value="ECO:0007669"/>
    <property type="project" value="UniProtKB-KW"/>
</dbReference>
<organism evidence="1 2">
    <name type="scientific">Sphingomonas sabuli</name>
    <dbReference type="NCBI Taxonomy" id="2764186"/>
    <lineage>
        <taxon>Bacteria</taxon>
        <taxon>Pseudomonadati</taxon>
        <taxon>Pseudomonadota</taxon>
        <taxon>Alphaproteobacteria</taxon>
        <taxon>Sphingomonadales</taxon>
        <taxon>Sphingomonadaceae</taxon>
        <taxon>Sphingomonas</taxon>
    </lineage>
</organism>
<dbReference type="KEGG" id="ssau:H8M03_00530"/>
<protein>
    <submittedName>
        <fullName evidence="1">Phosphohydrolase</fullName>
    </submittedName>
</protein>
<dbReference type="InterPro" id="IPR009218">
    <property type="entry name" value="HD_phosphohydro"/>
</dbReference>
<dbReference type="RefSeq" id="WP_187479849.1">
    <property type="nucleotide sequence ID" value="NZ_CP060697.1"/>
</dbReference>